<keyword evidence="2" id="KW-0732">Signal</keyword>
<feature type="coiled-coil region" evidence="1">
    <location>
        <begin position="94"/>
        <end position="182"/>
    </location>
</feature>
<keyword evidence="1" id="KW-0175">Coiled coil</keyword>
<feature type="signal peptide" evidence="2">
    <location>
        <begin position="1"/>
        <end position="21"/>
    </location>
</feature>
<name>A0A6A4I8L6_9AGAR</name>
<evidence type="ECO:0000313" key="4">
    <source>
        <dbReference type="Proteomes" id="UP000799118"/>
    </source>
</evidence>
<evidence type="ECO:0000256" key="1">
    <source>
        <dbReference type="SAM" id="Coils"/>
    </source>
</evidence>
<reference evidence="3" key="1">
    <citation type="journal article" date="2019" name="Environ. Microbiol.">
        <title>Fungal ecological strategies reflected in gene transcription - a case study of two litter decomposers.</title>
        <authorList>
            <person name="Barbi F."/>
            <person name="Kohler A."/>
            <person name="Barry K."/>
            <person name="Baskaran P."/>
            <person name="Daum C."/>
            <person name="Fauchery L."/>
            <person name="Ihrmark K."/>
            <person name="Kuo A."/>
            <person name="LaButti K."/>
            <person name="Lipzen A."/>
            <person name="Morin E."/>
            <person name="Grigoriev I.V."/>
            <person name="Henrissat B."/>
            <person name="Lindahl B."/>
            <person name="Martin F."/>
        </authorList>
    </citation>
    <scope>NUCLEOTIDE SEQUENCE</scope>
    <source>
        <strain evidence="3">JB14</strain>
    </source>
</reference>
<evidence type="ECO:0000313" key="3">
    <source>
        <dbReference type="EMBL" id="KAE9406901.1"/>
    </source>
</evidence>
<dbReference type="Proteomes" id="UP000799118">
    <property type="component" value="Unassembled WGS sequence"/>
</dbReference>
<evidence type="ECO:0000256" key="2">
    <source>
        <dbReference type="SAM" id="SignalP"/>
    </source>
</evidence>
<organism evidence="3 4">
    <name type="scientific">Gymnopus androsaceus JB14</name>
    <dbReference type="NCBI Taxonomy" id="1447944"/>
    <lineage>
        <taxon>Eukaryota</taxon>
        <taxon>Fungi</taxon>
        <taxon>Dikarya</taxon>
        <taxon>Basidiomycota</taxon>
        <taxon>Agaricomycotina</taxon>
        <taxon>Agaricomycetes</taxon>
        <taxon>Agaricomycetidae</taxon>
        <taxon>Agaricales</taxon>
        <taxon>Marasmiineae</taxon>
        <taxon>Omphalotaceae</taxon>
        <taxon>Gymnopus</taxon>
    </lineage>
</organism>
<dbReference type="AlphaFoldDB" id="A0A6A4I8L6"/>
<keyword evidence="4" id="KW-1185">Reference proteome</keyword>
<sequence length="318" mass="35585">MTLPTLRAVASTIMLPTNVTAVWTDSSTSKIFNVQSNSMVGFAARAHLSQLISPLPNGDCEIIPSGSFQNIKNAVVTFHPSGTTLMDKMFNKFNEAAEARQTELLTKLKEDKNKEVEAQNKEKDVILTRICEMEEAHKKELEEQDNVIDTLKKNIGAHLDRIQTLEKEAGAHLDKIQMLEKEIDRLGGSLNDWFTISDPGDVAGYAIRQRNLVDNVQSLFAHQLQLEFSHPNLASLAFRRALGDSTHVQDRLEAAKTLLQACNIHLPSDPALILLVDDGRREPGNQVANHRFSQNWYMEIVHKQGGNEELINILYPPS</sequence>
<dbReference type="EMBL" id="ML769399">
    <property type="protein sequence ID" value="KAE9406901.1"/>
    <property type="molecule type" value="Genomic_DNA"/>
</dbReference>
<dbReference type="OrthoDB" id="2979254at2759"/>
<protein>
    <submittedName>
        <fullName evidence="3">Uncharacterized protein</fullName>
    </submittedName>
</protein>
<gene>
    <name evidence="3" type="ORF">BT96DRAFT_1014586</name>
</gene>
<feature type="chain" id="PRO_5025614878" evidence="2">
    <location>
        <begin position="22"/>
        <end position="318"/>
    </location>
</feature>
<accession>A0A6A4I8L6</accession>
<proteinExistence type="predicted"/>